<feature type="domain" description="Integrase catalytic" evidence="1">
    <location>
        <begin position="1"/>
        <end position="149"/>
    </location>
</feature>
<dbReference type="InterPro" id="IPR001584">
    <property type="entry name" value="Integrase_cat-core"/>
</dbReference>
<keyword evidence="3" id="KW-1185">Reference proteome</keyword>
<proteinExistence type="predicted"/>
<dbReference type="PANTHER" id="PTHR47515:SF2">
    <property type="entry name" value="INTEGRASE CORE DOMAIN PROTEIN"/>
    <property type="match status" value="1"/>
</dbReference>
<name>A0A6N7C208_9GAMM</name>
<dbReference type="PANTHER" id="PTHR47515">
    <property type="entry name" value="LOW CALCIUM RESPONSE LOCUS PROTEIN T"/>
    <property type="match status" value="1"/>
</dbReference>
<dbReference type="GO" id="GO:0003676">
    <property type="term" value="F:nucleic acid binding"/>
    <property type="evidence" value="ECO:0007669"/>
    <property type="project" value="InterPro"/>
</dbReference>
<dbReference type="AlphaFoldDB" id="A0A6N7C208"/>
<evidence type="ECO:0000259" key="1">
    <source>
        <dbReference type="PROSITE" id="PS50994"/>
    </source>
</evidence>
<organism evidence="2 3">
    <name type="scientific">Psychrobacter nivimaris</name>
    <dbReference type="NCBI Taxonomy" id="281738"/>
    <lineage>
        <taxon>Bacteria</taxon>
        <taxon>Pseudomonadati</taxon>
        <taxon>Pseudomonadota</taxon>
        <taxon>Gammaproteobacteria</taxon>
        <taxon>Moraxellales</taxon>
        <taxon>Moraxellaceae</taxon>
        <taxon>Psychrobacter</taxon>
    </lineage>
</organism>
<dbReference type="InterPro" id="IPR036397">
    <property type="entry name" value="RNaseH_sf"/>
</dbReference>
<dbReference type="SUPFAM" id="SSF53098">
    <property type="entry name" value="Ribonuclease H-like"/>
    <property type="match status" value="1"/>
</dbReference>
<comment type="caution">
    <text evidence="2">The sequence shown here is derived from an EMBL/GenBank/DDBJ whole genome shotgun (WGS) entry which is preliminary data.</text>
</comment>
<evidence type="ECO:0000313" key="2">
    <source>
        <dbReference type="EMBL" id="KAF0569874.1"/>
    </source>
</evidence>
<accession>A0A6N7C208</accession>
<dbReference type="GO" id="GO:0015074">
    <property type="term" value="P:DNA integration"/>
    <property type="evidence" value="ECO:0007669"/>
    <property type="project" value="InterPro"/>
</dbReference>
<dbReference type="Gene3D" id="3.30.420.10">
    <property type="entry name" value="Ribonuclease H-like superfamily/Ribonuclease H"/>
    <property type="match status" value="1"/>
</dbReference>
<dbReference type="InterPro" id="IPR012337">
    <property type="entry name" value="RNaseH-like_sf"/>
</dbReference>
<dbReference type="Proteomes" id="UP000471465">
    <property type="component" value="Unassembled WGS sequence"/>
</dbReference>
<gene>
    <name evidence="2" type="ORF">FQV37_2283</name>
</gene>
<reference evidence="2 3" key="1">
    <citation type="submission" date="2019-09" db="EMBL/GenBank/DDBJ databases">
        <title>Draft genome sequence of Psychrobacter nivimaris LAMA 639, in search for biotechnological relevant genes.</title>
        <authorList>
            <person name="Lima A.O.S."/>
            <person name="Staloch B.E.K."/>
            <person name="Freitas R.C."/>
            <person name="Niero H."/>
            <person name="Silva M.A.C."/>
        </authorList>
    </citation>
    <scope>NUCLEOTIDE SEQUENCE [LARGE SCALE GENOMIC DNA]</scope>
    <source>
        <strain evidence="2 3">LAMA 639</strain>
    </source>
</reference>
<dbReference type="Pfam" id="PF13683">
    <property type="entry name" value="rve_3"/>
    <property type="match status" value="1"/>
</dbReference>
<dbReference type="PROSITE" id="PS50994">
    <property type="entry name" value="INTEGRASE"/>
    <property type="match status" value="1"/>
</dbReference>
<dbReference type="EMBL" id="VZIZ01000005">
    <property type="protein sequence ID" value="KAF0569874.1"/>
    <property type="molecule type" value="Genomic_DNA"/>
</dbReference>
<protein>
    <submittedName>
        <fullName evidence="2">Mobile element protein</fullName>
    </submittedName>
</protein>
<evidence type="ECO:0000313" key="3">
    <source>
        <dbReference type="Proteomes" id="UP000471465"/>
    </source>
</evidence>
<sequence>MHDGLNDGRSFRLFNVIDDYNREALTVEIDFSLPAQRVIRTLDQLIEYRGKPVQIRCDNGPEYISNALKDWAEQQSINLSYIEPGNPQQNAYVERFNRTMRYDWLNQELFDNLEQVRTQAENWLYHYNHERPNMGNGGFTPIQKLNQAA</sequence>